<comment type="caution">
    <text evidence="1">The sequence shown here is derived from an EMBL/GenBank/DDBJ whole genome shotgun (WGS) entry which is preliminary data.</text>
</comment>
<protein>
    <submittedName>
        <fullName evidence="1">Uncharacterized protein</fullName>
    </submittedName>
</protein>
<organism evidence="1 2">
    <name type="scientific">Mycolicibacterium brumae</name>
    <dbReference type="NCBI Taxonomy" id="85968"/>
    <lineage>
        <taxon>Bacteria</taxon>
        <taxon>Bacillati</taxon>
        <taxon>Actinomycetota</taxon>
        <taxon>Actinomycetes</taxon>
        <taxon>Mycobacteriales</taxon>
        <taxon>Mycobacteriaceae</taxon>
        <taxon>Mycolicibacterium</taxon>
    </lineage>
</organism>
<dbReference type="EMBL" id="PDCN02000012">
    <property type="protein sequence ID" value="PIB75084.1"/>
    <property type="molecule type" value="Genomic_DNA"/>
</dbReference>
<sequence length="280" mass="28775">MWCPSASLVLWGNAWLAGRAAPDDVLDALSLWAPRHTVTAYESAAAGATGLPWPDVDDAGAVSLLQALRTAAGPRSGVPAFQLVLPVPGDVRGLPPGTTFATDAIEAGEAVLITSAQGPVIGLVPEFDYDDDDVADEAPISLAWTAYSLDSAPPPQSYDLGQAELELRDAVRSAAQTLDRLRAGGPGVDVEDPRGLVQQLLEAGSDHIAPDHAPERALRVLENAAQVDAIVTVGAGVTPIAISSPSGVQLAGDALRPLAAVVRAARLAAVSAILASAWRD</sequence>
<accession>A0A2G5PB29</accession>
<evidence type="ECO:0000313" key="1">
    <source>
        <dbReference type="EMBL" id="PIB75084.1"/>
    </source>
</evidence>
<proteinExistence type="predicted"/>
<dbReference type="OrthoDB" id="5188961at2"/>
<name>A0A2G5PB29_9MYCO</name>
<reference evidence="1 2" key="1">
    <citation type="journal article" date="2017" name="Infect. Genet. Evol.">
        <title>The new phylogeny of the genus Mycobacterium: The old and the news.</title>
        <authorList>
            <person name="Tortoli E."/>
            <person name="Fedrizzi T."/>
            <person name="Meehan C.J."/>
            <person name="Trovato A."/>
            <person name="Grottola A."/>
            <person name="Giacobazzi E."/>
            <person name="Serpini G.F."/>
            <person name="Tagliazucchi S."/>
            <person name="Fabio A."/>
            <person name="Bettua C."/>
            <person name="Bertorelli R."/>
            <person name="Frascaro F."/>
            <person name="De Sanctis V."/>
            <person name="Pecorari M."/>
            <person name="Jousson O."/>
            <person name="Segata N."/>
            <person name="Cirillo D.M."/>
        </authorList>
    </citation>
    <scope>NUCLEOTIDE SEQUENCE [LARGE SCALE GENOMIC DNA]</scope>
    <source>
        <strain evidence="1 2">CIP1034565</strain>
    </source>
</reference>
<evidence type="ECO:0000313" key="2">
    <source>
        <dbReference type="Proteomes" id="UP000230551"/>
    </source>
</evidence>
<dbReference type="Proteomes" id="UP000230551">
    <property type="component" value="Unassembled WGS sequence"/>
</dbReference>
<dbReference type="STRING" id="85968.GCA_900073015_00250"/>
<dbReference type="AlphaFoldDB" id="A0A2G5PB29"/>
<gene>
    <name evidence="1" type="ORF">CQY22_010795</name>
</gene>
<dbReference type="RefSeq" id="WP_090585080.1">
    <property type="nucleotide sequence ID" value="NZ_CP104302.1"/>
</dbReference>
<keyword evidence="2" id="KW-1185">Reference proteome</keyword>